<proteinExistence type="predicted"/>
<evidence type="ECO:0000256" key="3">
    <source>
        <dbReference type="ARBA" id="ARBA00022691"/>
    </source>
</evidence>
<dbReference type="PANTHER" id="PTHR10509:SF85">
    <property type="entry name" value="O-METHYLTRANSFERASE RV1220C-RELATED"/>
    <property type="match status" value="1"/>
</dbReference>
<evidence type="ECO:0000256" key="2">
    <source>
        <dbReference type="ARBA" id="ARBA00022679"/>
    </source>
</evidence>
<dbReference type="GO" id="GO:0032259">
    <property type="term" value="P:methylation"/>
    <property type="evidence" value="ECO:0007669"/>
    <property type="project" value="UniProtKB-KW"/>
</dbReference>
<keyword evidence="3" id="KW-0949">S-adenosyl-L-methionine</keyword>
<reference evidence="5" key="1">
    <citation type="journal article" date="2019" name="Int. J. Syst. Evol. Microbiol.">
        <title>The Global Catalogue of Microorganisms (GCM) 10K type strain sequencing project: providing services to taxonomists for standard genome sequencing and annotation.</title>
        <authorList>
            <consortium name="The Broad Institute Genomics Platform"/>
            <consortium name="The Broad Institute Genome Sequencing Center for Infectious Disease"/>
            <person name="Wu L."/>
            <person name="Ma J."/>
        </authorList>
    </citation>
    <scope>NUCLEOTIDE SEQUENCE [LARGE SCALE GENOMIC DNA]</scope>
    <source>
        <strain evidence="5">CGMCC 1.12471</strain>
    </source>
</reference>
<dbReference type="InterPro" id="IPR029063">
    <property type="entry name" value="SAM-dependent_MTases_sf"/>
</dbReference>
<evidence type="ECO:0000313" key="4">
    <source>
        <dbReference type="EMBL" id="MFD1720227.1"/>
    </source>
</evidence>
<dbReference type="PANTHER" id="PTHR10509">
    <property type="entry name" value="O-METHYLTRANSFERASE-RELATED"/>
    <property type="match status" value="1"/>
</dbReference>
<dbReference type="InterPro" id="IPR050362">
    <property type="entry name" value="Cation-dep_OMT"/>
</dbReference>
<sequence length="208" mass="22140">MPEAVTPEAFADAFVPDDDEIAAATEQSLELGVEPVSPATGMALALAAAARPAGSFVEIGTGAGVSGLWLLRGAPGAQLTTIDHDHDRHVAARARFQSAGHTGRTVRFITGRAADVLPRMNEDAYDLVLVDADSEPVAQYTETALRLVRPGGTVLVARVLQQGKVANPSRRDRRTTVYRDLLRGVREREDLLAGVSPVGDGLLQLVRR</sequence>
<dbReference type="SUPFAM" id="SSF53335">
    <property type="entry name" value="S-adenosyl-L-methionine-dependent methyltransferases"/>
    <property type="match status" value="1"/>
</dbReference>
<dbReference type="CDD" id="cd02440">
    <property type="entry name" value="AdoMet_MTases"/>
    <property type="match status" value="1"/>
</dbReference>
<dbReference type="Gene3D" id="3.40.50.150">
    <property type="entry name" value="Vaccinia Virus protein VP39"/>
    <property type="match status" value="1"/>
</dbReference>
<dbReference type="RefSeq" id="WP_377931433.1">
    <property type="nucleotide sequence ID" value="NZ_JBHUEA010000002.1"/>
</dbReference>
<keyword evidence="5" id="KW-1185">Reference proteome</keyword>
<dbReference type="EMBL" id="JBHUEA010000002">
    <property type="protein sequence ID" value="MFD1720227.1"/>
    <property type="molecule type" value="Genomic_DNA"/>
</dbReference>
<name>A0ABW4LAC7_9MICO</name>
<keyword evidence="1 4" id="KW-0489">Methyltransferase</keyword>
<organism evidence="4 5">
    <name type="scientific">Amnibacterium endophyticum</name>
    <dbReference type="NCBI Taxonomy" id="2109337"/>
    <lineage>
        <taxon>Bacteria</taxon>
        <taxon>Bacillati</taxon>
        <taxon>Actinomycetota</taxon>
        <taxon>Actinomycetes</taxon>
        <taxon>Micrococcales</taxon>
        <taxon>Microbacteriaceae</taxon>
        <taxon>Amnibacterium</taxon>
    </lineage>
</organism>
<dbReference type="GO" id="GO:0008168">
    <property type="term" value="F:methyltransferase activity"/>
    <property type="evidence" value="ECO:0007669"/>
    <property type="project" value="UniProtKB-KW"/>
</dbReference>
<comment type="caution">
    <text evidence="4">The sequence shown here is derived from an EMBL/GenBank/DDBJ whole genome shotgun (WGS) entry which is preliminary data.</text>
</comment>
<dbReference type="PROSITE" id="PS51682">
    <property type="entry name" value="SAM_OMT_I"/>
    <property type="match status" value="1"/>
</dbReference>
<dbReference type="Pfam" id="PF01596">
    <property type="entry name" value="Methyltransf_3"/>
    <property type="match status" value="1"/>
</dbReference>
<dbReference type="Proteomes" id="UP001597347">
    <property type="component" value="Unassembled WGS sequence"/>
</dbReference>
<evidence type="ECO:0000313" key="5">
    <source>
        <dbReference type="Proteomes" id="UP001597347"/>
    </source>
</evidence>
<dbReference type="EC" id="2.1.1.-" evidence="4"/>
<protein>
    <submittedName>
        <fullName evidence="4">O-methyltransferase</fullName>
        <ecNumber evidence="4">2.1.1.-</ecNumber>
    </submittedName>
</protein>
<accession>A0ABW4LAC7</accession>
<evidence type="ECO:0000256" key="1">
    <source>
        <dbReference type="ARBA" id="ARBA00022603"/>
    </source>
</evidence>
<dbReference type="InterPro" id="IPR002935">
    <property type="entry name" value="SAM_O-MeTrfase"/>
</dbReference>
<keyword evidence="2 4" id="KW-0808">Transferase</keyword>
<gene>
    <name evidence="4" type="ORF">ACFSBI_01580</name>
</gene>